<dbReference type="AlphaFoldDB" id="A0A1I2MVE0"/>
<evidence type="ECO:0000313" key="2">
    <source>
        <dbReference type="Proteomes" id="UP000198724"/>
    </source>
</evidence>
<dbReference type="EMBL" id="FOOT01000001">
    <property type="protein sequence ID" value="SFF95413.1"/>
    <property type="molecule type" value="Genomic_DNA"/>
</dbReference>
<dbReference type="Proteomes" id="UP000198724">
    <property type="component" value="Unassembled WGS sequence"/>
</dbReference>
<organism evidence="1 2">
    <name type="scientific">Pontibacter chinhatensis</name>
    <dbReference type="NCBI Taxonomy" id="1436961"/>
    <lineage>
        <taxon>Bacteria</taxon>
        <taxon>Pseudomonadati</taxon>
        <taxon>Bacteroidota</taxon>
        <taxon>Cytophagia</taxon>
        <taxon>Cytophagales</taxon>
        <taxon>Hymenobacteraceae</taxon>
        <taxon>Pontibacter</taxon>
    </lineage>
</organism>
<name>A0A1I2MVE0_9BACT</name>
<evidence type="ECO:0000313" key="1">
    <source>
        <dbReference type="EMBL" id="SFF95413.1"/>
    </source>
</evidence>
<accession>A0A1I2MVE0</accession>
<protein>
    <submittedName>
        <fullName evidence="1">Uncharacterized protein</fullName>
    </submittedName>
</protein>
<reference evidence="2" key="1">
    <citation type="submission" date="2016-10" db="EMBL/GenBank/DDBJ databases">
        <authorList>
            <person name="Varghese N."/>
            <person name="Submissions S."/>
        </authorList>
    </citation>
    <scope>NUCLEOTIDE SEQUENCE [LARGE SCALE GENOMIC DNA]</scope>
    <source>
        <strain evidence="2">LP51</strain>
    </source>
</reference>
<sequence>MTQKAVAEVLGLEMHPAEAKKMFRNIYVHLLQNDTRGLMQTLNYRDTLASASRKKEQYEVFKFMLGLLLHQNPKELERLCPVHQHLTHSQSCPLRHRQCTLI</sequence>
<proteinExistence type="predicted"/>
<gene>
    <name evidence="1" type="ORF">SAMN05421739_101493</name>
</gene>
<keyword evidence="2" id="KW-1185">Reference proteome</keyword>